<accession>A0ABP6ERJ9</accession>
<sequence>MPQSTPDDEQFFNDIASLGETANAARDQGLPPAVHEVLHDLAAEQAADVARNHGSGR</sequence>
<evidence type="ECO:0000313" key="2">
    <source>
        <dbReference type="Proteomes" id="UP001500994"/>
    </source>
</evidence>
<comment type="caution">
    <text evidence="1">The sequence shown here is derived from an EMBL/GenBank/DDBJ whole genome shotgun (WGS) entry which is preliminary data.</text>
</comment>
<keyword evidence="2" id="KW-1185">Reference proteome</keyword>
<reference evidence="2" key="1">
    <citation type="journal article" date="2019" name="Int. J. Syst. Evol. Microbiol.">
        <title>The Global Catalogue of Microorganisms (GCM) 10K type strain sequencing project: providing services to taxonomists for standard genome sequencing and annotation.</title>
        <authorList>
            <consortium name="The Broad Institute Genomics Platform"/>
            <consortium name="The Broad Institute Genome Sequencing Center for Infectious Disease"/>
            <person name="Wu L."/>
            <person name="Ma J."/>
        </authorList>
    </citation>
    <scope>NUCLEOTIDE SEQUENCE [LARGE SCALE GENOMIC DNA]</scope>
    <source>
        <strain evidence="2">JCM 16374</strain>
    </source>
</reference>
<gene>
    <name evidence="1" type="ORF">GCM10009864_47200</name>
</gene>
<dbReference type="Proteomes" id="UP001500994">
    <property type="component" value="Unassembled WGS sequence"/>
</dbReference>
<dbReference type="EMBL" id="BAAARK010000016">
    <property type="protein sequence ID" value="GAA2671475.1"/>
    <property type="molecule type" value="Genomic_DNA"/>
</dbReference>
<proteinExistence type="predicted"/>
<evidence type="ECO:0000313" key="1">
    <source>
        <dbReference type="EMBL" id="GAA2671475.1"/>
    </source>
</evidence>
<organism evidence="1 2">
    <name type="scientific">Streptomyces lunalinharesii</name>
    <dbReference type="NCBI Taxonomy" id="333384"/>
    <lineage>
        <taxon>Bacteria</taxon>
        <taxon>Bacillati</taxon>
        <taxon>Actinomycetota</taxon>
        <taxon>Actinomycetes</taxon>
        <taxon>Kitasatosporales</taxon>
        <taxon>Streptomycetaceae</taxon>
        <taxon>Streptomyces</taxon>
    </lineage>
</organism>
<protein>
    <submittedName>
        <fullName evidence="1">Uncharacterized protein</fullName>
    </submittedName>
</protein>
<dbReference type="RefSeq" id="WP_344579270.1">
    <property type="nucleotide sequence ID" value="NZ_BAAARK010000016.1"/>
</dbReference>
<name>A0ABP6ERJ9_9ACTN</name>